<gene>
    <name evidence="2" type="ORF">E5259_02845</name>
</gene>
<dbReference type="PROSITE" id="PS51257">
    <property type="entry name" value="PROKAR_LIPOPROTEIN"/>
    <property type="match status" value="1"/>
</dbReference>
<evidence type="ECO:0000256" key="1">
    <source>
        <dbReference type="SAM" id="SignalP"/>
    </source>
</evidence>
<dbReference type="GeneID" id="75052695"/>
<protein>
    <submittedName>
        <fullName evidence="2">Uncharacterized protein</fullName>
    </submittedName>
</protein>
<keyword evidence="1" id="KW-0732">Signal</keyword>
<dbReference type="RefSeq" id="WP_026647757.1">
    <property type="nucleotide sequence ID" value="NZ_CABLBP010000001.1"/>
</dbReference>
<dbReference type="AlphaFoldDB" id="A0A7G5MPS5"/>
<dbReference type="Proteomes" id="UP000515789">
    <property type="component" value="Chromosome"/>
</dbReference>
<name>A0A7G5MPS5_9FIRM</name>
<dbReference type="EMBL" id="CP039126">
    <property type="protein sequence ID" value="QMW76618.1"/>
    <property type="molecule type" value="Genomic_DNA"/>
</dbReference>
<accession>A0A7G5MPS5</accession>
<organism evidence="2 3">
    <name type="scientific">Blautia producta</name>
    <dbReference type="NCBI Taxonomy" id="33035"/>
    <lineage>
        <taxon>Bacteria</taxon>
        <taxon>Bacillati</taxon>
        <taxon>Bacillota</taxon>
        <taxon>Clostridia</taxon>
        <taxon>Lachnospirales</taxon>
        <taxon>Lachnospiraceae</taxon>
        <taxon>Blautia</taxon>
    </lineage>
</organism>
<feature type="signal peptide" evidence="1">
    <location>
        <begin position="1"/>
        <end position="20"/>
    </location>
</feature>
<evidence type="ECO:0000313" key="2">
    <source>
        <dbReference type="EMBL" id="QMW76618.1"/>
    </source>
</evidence>
<sequence>MMKKIIFLVMVLMLSGCVPAEKKEEGHSSMIITSDGEVISAYRDGEDVTDERKALEEQTEEAISRFLNRDRDVLEFDIFCMLEEDGMTVEVMVDGVSYTFTCSMQGDIIGMGRTDGNRFGLRGK</sequence>
<evidence type="ECO:0000313" key="3">
    <source>
        <dbReference type="Proteomes" id="UP000515789"/>
    </source>
</evidence>
<feature type="chain" id="PRO_5039694318" evidence="1">
    <location>
        <begin position="21"/>
        <end position="124"/>
    </location>
</feature>
<proteinExistence type="predicted"/>
<reference evidence="2 3" key="1">
    <citation type="submission" date="2019-04" db="EMBL/GenBank/DDBJ databases">
        <authorList>
            <person name="Schori C."/>
            <person name="Ahrens C."/>
        </authorList>
    </citation>
    <scope>NUCLEOTIDE SEQUENCE [LARGE SCALE GENOMIC DNA]</scope>
    <source>
        <strain evidence="2 3">DSM 2950</strain>
    </source>
</reference>